<feature type="signal peptide" evidence="2">
    <location>
        <begin position="1"/>
        <end position="25"/>
    </location>
</feature>
<comment type="caution">
    <text evidence="3">The sequence shown here is derived from an EMBL/GenBank/DDBJ whole genome shotgun (WGS) entry which is preliminary data.</text>
</comment>
<feature type="compositionally biased region" description="Polar residues" evidence="1">
    <location>
        <begin position="227"/>
        <end position="244"/>
    </location>
</feature>
<feature type="compositionally biased region" description="Gly residues" evidence="1">
    <location>
        <begin position="488"/>
        <end position="497"/>
    </location>
</feature>
<feature type="compositionally biased region" description="Acidic residues" evidence="1">
    <location>
        <begin position="438"/>
        <end position="447"/>
    </location>
</feature>
<feature type="region of interest" description="Disordered" evidence="1">
    <location>
        <begin position="223"/>
        <end position="511"/>
    </location>
</feature>
<dbReference type="RefSeq" id="WP_354010213.1">
    <property type="nucleotide sequence ID" value="NZ_JBEWTA010000001.1"/>
</dbReference>
<sequence length="511" mass="53908">MKVFKLILQQALVLLLATTALNLQAGDEFKFINNETNAETKVKTETVRDGDRHNLVVNSETTLPDGSRLERDPHTIQLDSDGTRGELNIQGTATDDTTAGGQSDQIIEFSVMNNDLLRRQSETGQPEPGLVLLPFGEYDDGDVRSKGLLSDMTVTRGETENAFIAEGYLNLDPGEGQNGPVTVHIKIDVAYNPDNNQLERFEFECTGKDNNTAVNVSGSLIRDRQDASSNQNVGADTQNEQSGPGSEDEKQTQENQEVTGSEDEKPDDQQAAADSGSDPSDHAKVSHDDISAPSKSEPADDEGIRPEDSELVTGAGETPPEPADEEGVRSEDSELVTGAGETPPEPADEEGVRSEDSELVTGAGETPPEPADEEGVRSEDSELVTGAGETPSEPAEEGDAKPEDSEPVTDTGETPSEPAEEGDAKPEDSEPVTGADETPSEPADEGDSLQIRVPATDQSLVANLPDSSPGDEFEGRIGGARTLVTGSVGLGGVGAGGEGEDSTEKNSPENQ</sequence>
<evidence type="ECO:0000256" key="2">
    <source>
        <dbReference type="SAM" id="SignalP"/>
    </source>
</evidence>
<feature type="chain" id="PRO_5047104613" evidence="2">
    <location>
        <begin position="26"/>
        <end position="511"/>
    </location>
</feature>
<dbReference type="Proteomes" id="UP001549366">
    <property type="component" value="Unassembled WGS sequence"/>
</dbReference>
<protein>
    <submittedName>
        <fullName evidence="3">Uncharacterized protein</fullName>
    </submittedName>
</protein>
<organism evidence="3 4">
    <name type="scientific">Endozoicomonas lisbonensis</name>
    <dbReference type="NCBI Taxonomy" id="3120522"/>
    <lineage>
        <taxon>Bacteria</taxon>
        <taxon>Pseudomonadati</taxon>
        <taxon>Pseudomonadota</taxon>
        <taxon>Gammaproteobacteria</taxon>
        <taxon>Oceanospirillales</taxon>
        <taxon>Endozoicomonadaceae</taxon>
        <taxon>Endozoicomonas</taxon>
    </lineage>
</organism>
<reference evidence="3 4" key="1">
    <citation type="submission" date="2024-06" db="EMBL/GenBank/DDBJ databases">
        <title>Genomic Encyclopedia of Type Strains, Phase V (KMG-V): Genome sequencing to study the core and pangenomes of soil and plant-associated prokaryotes.</title>
        <authorList>
            <person name="Whitman W."/>
        </authorList>
    </citation>
    <scope>NUCLEOTIDE SEQUENCE [LARGE SCALE GENOMIC DNA]</scope>
    <source>
        <strain evidence="3 4">NE40</strain>
    </source>
</reference>
<evidence type="ECO:0000313" key="4">
    <source>
        <dbReference type="Proteomes" id="UP001549366"/>
    </source>
</evidence>
<keyword evidence="2" id="KW-0732">Signal</keyword>
<keyword evidence="4" id="KW-1185">Reference proteome</keyword>
<evidence type="ECO:0000256" key="1">
    <source>
        <dbReference type="SAM" id="MobiDB-lite"/>
    </source>
</evidence>
<dbReference type="EMBL" id="JBEWTB010000002">
    <property type="protein sequence ID" value="MET4755833.1"/>
    <property type="molecule type" value="Genomic_DNA"/>
</dbReference>
<evidence type="ECO:0000313" key="3">
    <source>
        <dbReference type="EMBL" id="MET4755833.1"/>
    </source>
</evidence>
<proteinExistence type="predicted"/>
<gene>
    <name evidence="3" type="ORF">V5J35_001025</name>
</gene>
<name>A0ABV2SFX4_9GAMM</name>
<feature type="compositionally biased region" description="Basic and acidic residues" evidence="1">
    <location>
        <begin position="279"/>
        <end position="290"/>
    </location>
</feature>
<feature type="compositionally biased region" description="Basic and acidic residues" evidence="1">
    <location>
        <begin position="502"/>
        <end position="511"/>
    </location>
</feature>
<feature type="compositionally biased region" description="Low complexity" evidence="1">
    <location>
        <begin position="269"/>
        <end position="278"/>
    </location>
</feature>
<accession>A0ABV2SFX4</accession>